<reference evidence="4 5" key="1">
    <citation type="submission" date="2020-06" db="EMBL/GenBank/DDBJ databases">
        <authorList>
            <person name="Li R."/>
            <person name="Bekaert M."/>
        </authorList>
    </citation>
    <scope>NUCLEOTIDE SEQUENCE [LARGE SCALE GENOMIC DNA]</scope>
    <source>
        <strain evidence="5">wild</strain>
    </source>
</reference>
<dbReference type="Proteomes" id="UP000507470">
    <property type="component" value="Unassembled WGS sequence"/>
</dbReference>
<dbReference type="GO" id="GO:0005886">
    <property type="term" value="C:plasma membrane"/>
    <property type="evidence" value="ECO:0007669"/>
    <property type="project" value="TreeGrafter"/>
</dbReference>
<dbReference type="Pfam" id="PF13927">
    <property type="entry name" value="Ig_3"/>
    <property type="match status" value="3"/>
</dbReference>
<dbReference type="GO" id="GO:0007156">
    <property type="term" value="P:homophilic cell adhesion via plasma membrane adhesion molecules"/>
    <property type="evidence" value="ECO:0007669"/>
    <property type="project" value="TreeGrafter"/>
</dbReference>
<dbReference type="SMART" id="SM00409">
    <property type="entry name" value="IG"/>
    <property type="match status" value="3"/>
</dbReference>
<dbReference type="CDD" id="cd00096">
    <property type="entry name" value="Ig"/>
    <property type="match status" value="2"/>
</dbReference>
<dbReference type="OrthoDB" id="16520at2759"/>
<dbReference type="InterPro" id="IPR003599">
    <property type="entry name" value="Ig_sub"/>
</dbReference>
<feature type="domain" description="Ig-like" evidence="3">
    <location>
        <begin position="117"/>
        <end position="211"/>
    </location>
</feature>
<dbReference type="InterPro" id="IPR050958">
    <property type="entry name" value="Cell_Adh-Cytoskel_Orgn"/>
</dbReference>
<evidence type="ECO:0000256" key="2">
    <source>
        <dbReference type="ARBA" id="ARBA00023157"/>
    </source>
</evidence>
<dbReference type="SMART" id="SM00408">
    <property type="entry name" value="IGc2"/>
    <property type="match status" value="3"/>
</dbReference>
<feature type="domain" description="Ig-like" evidence="3">
    <location>
        <begin position="16"/>
        <end position="109"/>
    </location>
</feature>
<dbReference type="InterPro" id="IPR013783">
    <property type="entry name" value="Ig-like_fold"/>
</dbReference>
<protein>
    <submittedName>
        <fullName evidence="4">HMCN</fullName>
    </submittedName>
</protein>
<dbReference type="Gene3D" id="2.60.40.10">
    <property type="entry name" value="Immunoglobulins"/>
    <property type="match status" value="3"/>
</dbReference>
<dbReference type="InterPro" id="IPR036179">
    <property type="entry name" value="Ig-like_dom_sf"/>
</dbReference>
<dbReference type="InterPro" id="IPR003598">
    <property type="entry name" value="Ig_sub2"/>
</dbReference>
<evidence type="ECO:0000256" key="1">
    <source>
        <dbReference type="ARBA" id="ARBA00022729"/>
    </source>
</evidence>
<dbReference type="PANTHER" id="PTHR45080">
    <property type="entry name" value="CONTACTIN 5"/>
    <property type="match status" value="1"/>
</dbReference>
<evidence type="ECO:0000259" key="3">
    <source>
        <dbReference type="PROSITE" id="PS50835"/>
    </source>
</evidence>
<evidence type="ECO:0000313" key="4">
    <source>
        <dbReference type="EMBL" id="CAC5357736.1"/>
    </source>
</evidence>
<organism evidence="4 5">
    <name type="scientific">Mytilus coruscus</name>
    <name type="common">Sea mussel</name>
    <dbReference type="NCBI Taxonomy" id="42192"/>
    <lineage>
        <taxon>Eukaryota</taxon>
        <taxon>Metazoa</taxon>
        <taxon>Spiralia</taxon>
        <taxon>Lophotrochozoa</taxon>
        <taxon>Mollusca</taxon>
        <taxon>Bivalvia</taxon>
        <taxon>Autobranchia</taxon>
        <taxon>Pteriomorphia</taxon>
        <taxon>Mytilida</taxon>
        <taxon>Mytiloidea</taxon>
        <taxon>Mytilidae</taxon>
        <taxon>Mytilinae</taxon>
        <taxon>Mytilus</taxon>
    </lineage>
</organism>
<proteinExistence type="predicted"/>
<accession>A0A6J7ZY84</accession>
<keyword evidence="5" id="KW-1185">Reference proteome</keyword>
<keyword evidence="1" id="KW-0732">Signal</keyword>
<dbReference type="AlphaFoldDB" id="A0A6J7ZY84"/>
<evidence type="ECO:0000313" key="5">
    <source>
        <dbReference type="Proteomes" id="UP000507470"/>
    </source>
</evidence>
<keyword evidence="2" id="KW-1015">Disulfide bond</keyword>
<sequence length="380" mass="41463">MILHILKRNIYISALPNVKVKYTSLSGTHGIPFTLYVEVHATPPAHHIYWTKENENGEIITINARATGYSGGNTSVPSLTISYARFSDKGWYTCFARNSLGLGFSHTITMEVEGDVPIVSIDTLTYTVSFGSAVSLDCTVTALPNYTRIYWQKLKNDIITTITEETAGVTGSTRERPFLTIVSVTISDAGSYTCFAENSVGVGSSRSTVLTVTGEAVTEAVSNRINLCQCWFPFQGRPLVKIGSAMYSTIYGTPVTLHCDVIGDPLSTIIYWQKKRNGALWSIITSGAIGTQGINETQPSLTLMFPVKSDAGEYVCVAINPIGTSSSQPTLLTVIGGEICMQDLLHLLNVIEQYTSVLQPPMLMYSVNVLLILMNDKNIR</sequence>
<dbReference type="EMBL" id="CACVKT020000226">
    <property type="protein sequence ID" value="CAC5357736.1"/>
    <property type="molecule type" value="Genomic_DNA"/>
</dbReference>
<dbReference type="PANTHER" id="PTHR45080:SF8">
    <property type="entry name" value="IG-LIKE DOMAIN-CONTAINING PROTEIN"/>
    <property type="match status" value="1"/>
</dbReference>
<dbReference type="InterPro" id="IPR007110">
    <property type="entry name" value="Ig-like_dom"/>
</dbReference>
<name>A0A6J7ZY84_MYTCO</name>
<dbReference type="PROSITE" id="PS50835">
    <property type="entry name" value="IG_LIKE"/>
    <property type="match status" value="3"/>
</dbReference>
<dbReference type="SUPFAM" id="SSF48726">
    <property type="entry name" value="Immunoglobulin"/>
    <property type="match status" value="3"/>
</dbReference>
<feature type="domain" description="Ig-like" evidence="3">
    <location>
        <begin position="238"/>
        <end position="333"/>
    </location>
</feature>
<gene>
    <name evidence="4" type="ORF">MCOR_1277</name>
</gene>